<evidence type="ECO:0000256" key="2">
    <source>
        <dbReference type="ARBA" id="ARBA00022618"/>
    </source>
</evidence>
<dbReference type="EMBL" id="BAAAPY010000001">
    <property type="protein sequence ID" value="GAA2069591.1"/>
    <property type="molecule type" value="Genomic_DNA"/>
</dbReference>
<keyword evidence="4" id="KW-0131">Cell cycle</keyword>
<sequence length="212" mass="23318">MSEQDDRPHELELEMLELRPALEAVLMVADQPLDHLTLAQAVGHPPSDVTATLAALSQEYDEQGRGFELRALAGGWRYVTREEFAPAVERFVTDGQQARLTQAALETLAVVAYRQPISRSRISAIRGVNVDGVARTLVTRGLIEEAGTDAESGAILYRTTSYFLERMGLDSVDQLPEIAPLLPEMDDDEDPETLGRPQPPAEQASVQEEHDA</sequence>
<dbReference type="NCBIfam" id="TIGR00281">
    <property type="entry name" value="SMC-Scp complex subunit ScpB"/>
    <property type="match status" value="1"/>
</dbReference>
<dbReference type="SUPFAM" id="SSF46785">
    <property type="entry name" value="Winged helix' DNA-binding domain"/>
    <property type="match status" value="2"/>
</dbReference>
<dbReference type="PIRSF" id="PIRSF019345">
    <property type="entry name" value="ScpB"/>
    <property type="match status" value="1"/>
</dbReference>
<dbReference type="InterPro" id="IPR005234">
    <property type="entry name" value="ScpB_csome_segregation"/>
</dbReference>
<dbReference type="Pfam" id="PF04079">
    <property type="entry name" value="SMC_ScpB"/>
    <property type="match status" value="1"/>
</dbReference>
<evidence type="ECO:0000256" key="1">
    <source>
        <dbReference type="ARBA" id="ARBA00022490"/>
    </source>
</evidence>
<dbReference type="PANTHER" id="PTHR34298">
    <property type="entry name" value="SEGREGATION AND CONDENSATION PROTEIN B"/>
    <property type="match status" value="1"/>
</dbReference>
<comment type="caution">
    <text evidence="6">The sequence shown here is derived from an EMBL/GenBank/DDBJ whole genome shotgun (WGS) entry which is preliminary data.</text>
</comment>
<evidence type="ECO:0000256" key="4">
    <source>
        <dbReference type="ARBA" id="ARBA00023306"/>
    </source>
</evidence>
<feature type="region of interest" description="Disordered" evidence="5">
    <location>
        <begin position="177"/>
        <end position="212"/>
    </location>
</feature>
<keyword evidence="3" id="KW-0159">Chromosome partition</keyword>
<evidence type="ECO:0000313" key="6">
    <source>
        <dbReference type="EMBL" id="GAA2069591.1"/>
    </source>
</evidence>
<reference evidence="6 7" key="1">
    <citation type="journal article" date="2019" name="Int. J. Syst. Evol. Microbiol.">
        <title>The Global Catalogue of Microorganisms (GCM) 10K type strain sequencing project: providing services to taxonomists for standard genome sequencing and annotation.</title>
        <authorList>
            <consortium name="The Broad Institute Genomics Platform"/>
            <consortium name="The Broad Institute Genome Sequencing Center for Infectious Disease"/>
            <person name="Wu L."/>
            <person name="Ma J."/>
        </authorList>
    </citation>
    <scope>NUCLEOTIDE SEQUENCE [LARGE SCALE GENOMIC DNA]</scope>
    <source>
        <strain evidence="6 7">JCM 15749</strain>
    </source>
</reference>
<accession>A0ABN2VRU7</accession>
<proteinExistence type="predicted"/>
<dbReference type="Proteomes" id="UP001501480">
    <property type="component" value="Unassembled WGS sequence"/>
</dbReference>
<gene>
    <name evidence="6" type="primary">scpB</name>
    <name evidence="6" type="ORF">GCM10009821_02680</name>
</gene>
<dbReference type="InterPro" id="IPR036388">
    <property type="entry name" value="WH-like_DNA-bd_sf"/>
</dbReference>
<evidence type="ECO:0000256" key="3">
    <source>
        <dbReference type="ARBA" id="ARBA00022829"/>
    </source>
</evidence>
<dbReference type="Gene3D" id="1.10.10.10">
    <property type="entry name" value="Winged helix-like DNA-binding domain superfamily/Winged helix DNA-binding domain"/>
    <property type="match status" value="2"/>
</dbReference>
<keyword evidence="7" id="KW-1185">Reference proteome</keyword>
<dbReference type="PANTHER" id="PTHR34298:SF2">
    <property type="entry name" value="SEGREGATION AND CONDENSATION PROTEIN B"/>
    <property type="match status" value="1"/>
</dbReference>
<evidence type="ECO:0000313" key="7">
    <source>
        <dbReference type="Proteomes" id="UP001501480"/>
    </source>
</evidence>
<dbReference type="InterPro" id="IPR036390">
    <property type="entry name" value="WH_DNA-bd_sf"/>
</dbReference>
<organism evidence="6 7">
    <name type="scientific">Aeromicrobium halocynthiae</name>
    <dbReference type="NCBI Taxonomy" id="560557"/>
    <lineage>
        <taxon>Bacteria</taxon>
        <taxon>Bacillati</taxon>
        <taxon>Actinomycetota</taxon>
        <taxon>Actinomycetes</taxon>
        <taxon>Propionibacteriales</taxon>
        <taxon>Nocardioidaceae</taxon>
        <taxon>Aeromicrobium</taxon>
    </lineage>
</organism>
<protein>
    <submittedName>
        <fullName evidence="6">SMC-Scp complex subunit ScpB</fullName>
    </submittedName>
</protein>
<dbReference type="RefSeq" id="WP_344323379.1">
    <property type="nucleotide sequence ID" value="NZ_BAAAPY010000001.1"/>
</dbReference>
<keyword evidence="2" id="KW-0132">Cell division</keyword>
<keyword evidence="1" id="KW-0963">Cytoplasm</keyword>
<name>A0ABN2VRU7_9ACTN</name>
<evidence type="ECO:0000256" key="5">
    <source>
        <dbReference type="SAM" id="MobiDB-lite"/>
    </source>
</evidence>